<organism evidence="1 2">
    <name type="scientific">Hyphomonas atlantica</name>
    <dbReference type="NCBI Taxonomy" id="1280948"/>
    <lineage>
        <taxon>Bacteria</taxon>
        <taxon>Pseudomonadati</taxon>
        <taxon>Pseudomonadota</taxon>
        <taxon>Alphaproteobacteria</taxon>
        <taxon>Hyphomonadales</taxon>
        <taxon>Hyphomonadaceae</taxon>
        <taxon>Hyphomonas</taxon>
    </lineage>
</organism>
<gene>
    <name evidence="1" type="ORF">HY36_17735</name>
</gene>
<evidence type="ECO:0000313" key="1">
    <source>
        <dbReference type="EMBL" id="KCZ60158.1"/>
    </source>
</evidence>
<accession>A0A059DZY5</accession>
<proteinExistence type="predicted"/>
<dbReference type="Proteomes" id="UP000024547">
    <property type="component" value="Unassembled WGS sequence"/>
</dbReference>
<dbReference type="PATRIC" id="fig|1280948.3.peg.2307"/>
<sequence>MSFTEHFDAYACEGDAISCEAEGFTLTARIVADDCPDAPDQRQDGFWPSLYKDAPGFIGEADQESVRGTDSPPERNGFRQRFAKAQAKAEAVMEAWRKGEWFYCGIVLCVTRDGIELDDHAASLWGVECNYPGADNSYLTSVANELLPEALDASRAAAARLAATVTGWAAT</sequence>
<reference evidence="1 2" key="1">
    <citation type="journal article" date="2014" name="Antonie Van Leeuwenhoek">
        <title>Hyphomonas beringensis sp. nov. and Hyphomonas chukchiensis sp. nov., isolated from surface seawater of the Bering Sea and Chukchi Sea.</title>
        <authorList>
            <person name="Li C."/>
            <person name="Lai Q."/>
            <person name="Li G."/>
            <person name="Dong C."/>
            <person name="Wang J."/>
            <person name="Liao Y."/>
            <person name="Shao Z."/>
        </authorList>
    </citation>
    <scope>NUCLEOTIDE SEQUENCE [LARGE SCALE GENOMIC DNA]</scope>
    <source>
        <strain evidence="1 2">22II1-22F38</strain>
    </source>
</reference>
<protein>
    <submittedName>
        <fullName evidence="1">Uncharacterized protein</fullName>
    </submittedName>
</protein>
<dbReference type="EMBL" id="AWFH01000028">
    <property type="protein sequence ID" value="KCZ60158.1"/>
    <property type="molecule type" value="Genomic_DNA"/>
</dbReference>
<dbReference type="OrthoDB" id="7619050at2"/>
<dbReference type="eggNOG" id="ENOG5033PS8">
    <property type="taxonomic scope" value="Bacteria"/>
</dbReference>
<evidence type="ECO:0000313" key="2">
    <source>
        <dbReference type="Proteomes" id="UP000024547"/>
    </source>
</evidence>
<name>A0A059DZY5_9PROT</name>
<dbReference type="AlphaFoldDB" id="A0A059DZY5"/>
<keyword evidence="2" id="KW-1185">Reference proteome</keyword>
<comment type="caution">
    <text evidence="1">The sequence shown here is derived from an EMBL/GenBank/DDBJ whole genome shotgun (WGS) entry which is preliminary data.</text>
</comment>
<dbReference type="RefSeq" id="WP_035552760.1">
    <property type="nucleotide sequence ID" value="NZ_AWFH01000028.1"/>
</dbReference>
<dbReference type="STRING" id="1280948.HY36_17735"/>